<dbReference type="EMBL" id="BMJQ01000003">
    <property type="protein sequence ID" value="GGF09993.1"/>
    <property type="molecule type" value="Genomic_DNA"/>
</dbReference>
<dbReference type="PANTHER" id="PTHR30069">
    <property type="entry name" value="TONB-DEPENDENT OUTER MEMBRANE RECEPTOR"/>
    <property type="match status" value="1"/>
</dbReference>
<feature type="domain" description="TonB-dependent receptor-like beta-barrel" evidence="13">
    <location>
        <begin position="285"/>
        <end position="680"/>
    </location>
</feature>
<dbReference type="InterPro" id="IPR036942">
    <property type="entry name" value="Beta-barrel_TonB_sf"/>
</dbReference>
<keyword evidence="5 12" id="KW-0732">Signal</keyword>
<dbReference type="GO" id="GO:0044718">
    <property type="term" value="P:siderophore transmembrane transport"/>
    <property type="evidence" value="ECO:0007669"/>
    <property type="project" value="TreeGrafter"/>
</dbReference>
<evidence type="ECO:0000313" key="16">
    <source>
        <dbReference type="Proteomes" id="UP000646365"/>
    </source>
</evidence>
<dbReference type="AlphaFoldDB" id="A0A8J3E3Y0"/>
<evidence type="ECO:0000313" key="15">
    <source>
        <dbReference type="EMBL" id="GGF09993.1"/>
    </source>
</evidence>
<evidence type="ECO:0000256" key="9">
    <source>
        <dbReference type="ARBA" id="ARBA00023237"/>
    </source>
</evidence>
<evidence type="ECO:0000256" key="7">
    <source>
        <dbReference type="ARBA" id="ARBA00023136"/>
    </source>
</evidence>
<organism evidence="15 16">
    <name type="scientific">Aliidongia dinghuensis</name>
    <dbReference type="NCBI Taxonomy" id="1867774"/>
    <lineage>
        <taxon>Bacteria</taxon>
        <taxon>Pseudomonadati</taxon>
        <taxon>Pseudomonadota</taxon>
        <taxon>Alphaproteobacteria</taxon>
        <taxon>Rhodospirillales</taxon>
        <taxon>Dongiaceae</taxon>
        <taxon>Aliidongia</taxon>
    </lineage>
</organism>
<evidence type="ECO:0000256" key="11">
    <source>
        <dbReference type="RuleBase" id="RU003357"/>
    </source>
</evidence>
<evidence type="ECO:0000256" key="10">
    <source>
        <dbReference type="PROSITE-ProRule" id="PRU01360"/>
    </source>
</evidence>
<keyword evidence="4 10" id="KW-0812">Transmembrane</keyword>
<evidence type="ECO:0000256" key="2">
    <source>
        <dbReference type="ARBA" id="ARBA00022448"/>
    </source>
</evidence>
<comment type="subcellular location">
    <subcellularLocation>
        <location evidence="1 10">Cell outer membrane</location>
        <topology evidence="1 10">Multi-pass membrane protein</topology>
    </subcellularLocation>
</comment>
<feature type="domain" description="TonB-dependent receptor plug" evidence="14">
    <location>
        <begin position="64"/>
        <end position="159"/>
    </location>
</feature>
<dbReference type="SUPFAM" id="SSF56935">
    <property type="entry name" value="Porins"/>
    <property type="match status" value="1"/>
</dbReference>
<keyword evidence="6 11" id="KW-0798">TonB box</keyword>
<proteinExistence type="inferred from homology"/>
<dbReference type="PROSITE" id="PS52016">
    <property type="entry name" value="TONB_DEPENDENT_REC_3"/>
    <property type="match status" value="1"/>
</dbReference>
<evidence type="ECO:0000256" key="8">
    <source>
        <dbReference type="ARBA" id="ARBA00023170"/>
    </source>
</evidence>
<name>A0A8J3E3Y0_9PROT</name>
<dbReference type="InterPro" id="IPR039426">
    <property type="entry name" value="TonB-dep_rcpt-like"/>
</dbReference>
<protein>
    <recommendedName>
        <fullName evidence="17">TonB-dependent receptor</fullName>
    </recommendedName>
</protein>
<evidence type="ECO:0000256" key="1">
    <source>
        <dbReference type="ARBA" id="ARBA00004571"/>
    </source>
</evidence>
<reference evidence="15" key="1">
    <citation type="journal article" date="2014" name="Int. J. Syst. Evol. Microbiol.">
        <title>Complete genome sequence of Corynebacterium casei LMG S-19264T (=DSM 44701T), isolated from a smear-ripened cheese.</title>
        <authorList>
            <consortium name="US DOE Joint Genome Institute (JGI-PGF)"/>
            <person name="Walter F."/>
            <person name="Albersmeier A."/>
            <person name="Kalinowski J."/>
            <person name="Ruckert C."/>
        </authorList>
    </citation>
    <scope>NUCLEOTIDE SEQUENCE</scope>
    <source>
        <strain evidence="15">CGMCC 1.15725</strain>
    </source>
</reference>
<dbReference type="Pfam" id="PF07715">
    <property type="entry name" value="Plug"/>
    <property type="match status" value="1"/>
</dbReference>
<dbReference type="Gene3D" id="2.170.130.10">
    <property type="entry name" value="TonB-dependent receptor, plug domain"/>
    <property type="match status" value="1"/>
</dbReference>
<keyword evidence="16" id="KW-1185">Reference proteome</keyword>
<evidence type="ECO:0000256" key="5">
    <source>
        <dbReference type="ARBA" id="ARBA00022729"/>
    </source>
</evidence>
<dbReference type="GO" id="GO:0009279">
    <property type="term" value="C:cell outer membrane"/>
    <property type="evidence" value="ECO:0007669"/>
    <property type="project" value="UniProtKB-SubCell"/>
</dbReference>
<sequence length="714" mass="77070">MLLRMLSGTALLSLALASPTIADDLSGTSQTGTTQTAASPSSVEDITVIGHKLDEARNGIQTQIGASTYVIDGEALDSQPGGTNNPLNQVLLQAPGVAQDSFGQLHVRGEHNNLQYRLNGIILPEGISVFGQTLSPRFADQVELITGALPAEYGLRTAGIIDLRTKDGAFEPGGSVSLYGGSHGTIEPSVEFAGSDGSINYFVSGDYLQNGLGIESPDGRSDPLHDRTSQGHGFGYFEDVIDPSSRVALILGTSREQFQIPDQSGLSPQLGLTVNGQTDFPSDKLNENQRELTHYGVLSYLRSQESFDVQVSLFGRYSSLYFTPDPIGDLLYNGIAQTAYKRDIAGGLQAEGAYHLNDRHTLRAGVIIEGDRATSATSSLVLPTDASGAQTSDMPVKIEDDGGKTAWTYSIYLQDEWKLFDSLTVNYGGRFDLVDAFTHENQLSPRINLVWKPTDTTTVHAGYARYFTPPPFELVGGESITKFANTTGAPTVTADDVSRAEKANYFDVGVSQRPLPGLTVGLDTYYKNSRNLIDEGQFGAPIILTPFNYASGRQYGAELSATYQQGPWTAYGNFAAGVAEGKDIVSSQFNFTPDDLAYISRHYIHLDHDQTYSASAGVSYLWDGTRLSTDLIYGTGLRNSTDHPNSGSLPDYVQVNLGISHHFDLPRVGALDARFDVINLFDEKYEIRNGTGVGVGAPQFGPRRGFFAAVTKSF</sequence>
<evidence type="ECO:0000256" key="4">
    <source>
        <dbReference type="ARBA" id="ARBA00022692"/>
    </source>
</evidence>
<dbReference type="PANTHER" id="PTHR30069:SF29">
    <property type="entry name" value="HEMOGLOBIN AND HEMOGLOBIN-HAPTOGLOBIN-BINDING PROTEIN 1-RELATED"/>
    <property type="match status" value="1"/>
</dbReference>
<keyword evidence="9 10" id="KW-0998">Cell outer membrane</keyword>
<keyword evidence="7 10" id="KW-0472">Membrane</keyword>
<evidence type="ECO:0000259" key="13">
    <source>
        <dbReference type="Pfam" id="PF00593"/>
    </source>
</evidence>
<evidence type="ECO:0000256" key="12">
    <source>
        <dbReference type="SAM" id="SignalP"/>
    </source>
</evidence>
<comment type="similarity">
    <text evidence="10 11">Belongs to the TonB-dependent receptor family.</text>
</comment>
<evidence type="ECO:0000256" key="6">
    <source>
        <dbReference type="ARBA" id="ARBA00023077"/>
    </source>
</evidence>
<dbReference type="GO" id="GO:0015344">
    <property type="term" value="F:siderophore uptake transmembrane transporter activity"/>
    <property type="evidence" value="ECO:0007669"/>
    <property type="project" value="TreeGrafter"/>
</dbReference>
<keyword evidence="2 10" id="KW-0813">Transport</keyword>
<comment type="caution">
    <text evidence="15">The sequence shown here is derived from an EMBL/GenBank/DDBJ whole genome shotgun (WGS) entry which is preliminary data.</text>
</comment>
<dbReference type="Pfam" id="PF00593">
    <property type="entry name" value="TonB_dep_Rec_b-barrel"/>
    <property type="match status" value="1"/>
</dbReference>
<evidence type="ECO:0008006" key="17">
    <source>
        <dbReference type="Google" id="ProtNLM"/>
    </source>
</evidence>
<dbReference type="InterPro" id="IPR012910">
    <property type="entry name" value="Plug_dom"/>
</dbReference>
<keyword evidence="3 10" id="KW-1134">Transmembrane beta strand</keyword>
<keyword evidence="8" id="KW-0675">Receptor</keyword>
<dbReference type="RefSeq" id="WP_229743551.1">
    <property type="nucleotide sequence ID" value="NZ_BMJQ01000003.1"/>
</dbReference>
<dbReference type="InterPro" id="IPR000531">
    <property type="entry name" value="Beta-barrel_TonB"/>
</dbReference>
<accession>A0A8J3E3Y0</accession>
<dbReference type="Gene3D" id="2.40.170.20">
    <property type="entry name" value="TonB-dependent receptor, beta-barrel domain"/>
    <property type="match status" value="1"/>
</dbReference>
<feature type="chain" id="PRO_5035231705" description="TonB-dependent receptor" evidence="12">
    <location>
        <begin position="23"/>
        <end position="714"/>
    </location>
</feature>
<evidence type="ECO:0000256" key="3">
    <source>
        <dbReference type="ARBA" id="ARBA00022452"/>
    </source>
</evidence>
<dbReference type="InterPro" id="IPR037066">
    <property type="entry name" value="Plug_dom_sf"/>
</dbReference>
<dbReference type="Proteomes" id="UP000646365">
    <property type="component" value="Unassembled WGS sequence"/>
</dbReference>
<evidence type="ECO:0000259" key="14">
    <source>
        <dbReference type="Pfam" id="PF07715"/>
    </source>
</evidence>
<gene>
    <name evidence="15" type="ORF">GCM10011611_14410</name>
</gene>
<feature type="signal peptide" evidence="12">
    <location>
        <begin position="1"/>
        <end position="22"/>
    </location>
</feature>
<reference evidence="15" key="2">
    <citation type="submission" date="2020-09" db="EMBL/GenBank/DDBJ databases">
        <authorList>
            <person name="Sun Q."/>
            <person name="Zhou Y."/>
        </authorList>
    </citation>
    <scope>NUCLEOTIDE SEQUENCE</scope>
    <source>
        <strain evidence="15">CGMCC 1.15725</strain>
    </source>
</reference>